<feature type="compositionally biased region" description="Low complexity" evidence="1">
    <location>
        <begin position="269"/>
        <end position="278"/>
    </location>
</feature>
<evidence type="ECO:0008006" key="3">
    <source>
        <dbReference type="Google" id="ProtNLM"/>
    </source>
</evidence>
<accession>A0A0G4GHV6</accession>
<proteinExistence type="predicted"/>
<name>A0A0G4GHV6_9ALVE</name>
<evidence type="ECO:0000256" key="1">
    <source>
        <dbReference type="SAM" id="MobiDB-lite"/>
    </source>
</evidence>
<sequence length="403" mass="42271">MSWIPLVSQVKSAVQALAGDVEGARQTQVEFSRTCPVVSQLTSLFHATVRRDNEEAKRVQEEFLEALGSAADNTPVVGHVKGAIHHLHGDGERRDQALKLASRSVGTVVGGAAGAVAGPGSAVGLAVAGGLLMETLINGIDEKLNGRKATLIGVRGSIEAARFAQQERRDSRIAGHLFDGFVILAADGAAGFAFSRGSGPSVTGGRLRGPLGGVPVGRPAVPLALCGPSAAPAHEFPSPPILVWLEDEEDEEDEGDARGPDASVHGRVVVDLSEGSVGESEDEEGENETDGFGEEEVEETDVEEVAARNSSSCSEEGAEEEGESEEAEEESARESKSETVSLSSVSDEDEEQDDVEIRGERVSPVFEQLGFSDVNTVRGALVECGGNEEAALSLLTRRLLQKN</sequence>
<dbReference type="EMBL" id="CDMZ01001226">
    <property type="protein sequence ID" value="CEM29303.1"/>
    <property type="molecule type" value="Genomic_DNA"/>
</dbReference>
<feature type="region of interest" description="Disordered" evidence="1">
    <location>
        <begin position="248"/>
        <end position="361"/>
    </location>
</feature>
<feature type="compositionally biased region" description="Acidic residues" evidence="1">
    <location>
        <begin position="316"/>
        <end position="329"/>
    </location>
</feature>
<protein>
    <recommendedName>
        <fullName evidence="3">UBA domain-containing protein</fullName>
    </recommendedName>
</protein>
<reference evidence="2" key="1">
    <citation type="submission" date="2014-11" db="EMBL/GenBank/DDBJ databases">
        <authorList>
            <person name="Otto D Thomas"/>
            <person name="Naeem Raeece"/>
        </authorList>
    </citation>
    <scope>NUCLEOTIDE SEQUENCE</scope>
</reference>
<organism evidence="2">
    <name type="scientific">Chromera velia CCMP2878</name>
    <dbReference type="NCBI Taxonomy" id="1169474"/>
    <lineage>
        <taxon>Eukaryota</taxon>
        <taxon>Sar</taxon>
        <taxon>Alveolata</taxon>
        <taxon>Colpodellida</taxon>
        <taxon>Chromeraceae</taxon>
        <taxon>Chromera</taxon>
    </lineage>
</organism>
<feature type="compositionally biased region" description="Acidic residues" evidence="1">
    <location>
        <begin position="279"/>
        <end position="304"/>
    </location>
</feature>
<dbReference type="AlphaFoldDB" id="A0A0G4GHV6"/>
<dbReference type="PANTHER" id="PTHR34494">
    <property type="entry name" value="PROTEIN CBG25024"/>
    <property type="match status" value="1"/>
</dbReference>
<dbReference type="VEuPathDB" id="CryptoDB:Cvel_4722"/>
<evidence type="ECO:0000313" key="2">
    <source>
        <dbReference type="EMBL" id="CEM29303.1"/>
    </source>
</evidence>
<gene>
    <name evidence="2" type="ORF">Cvel_4722</name>
</gene>
<dbReference type="PANTHER" id="PTHR34494:SF1">
    <property type="entry name" value="PROTEIN CBG25024"/>
    <property type="match status" value="1"/>
</dbReference>